<comment type="caution">
    <text evidence="1">The sequence shown here is derived from an EMBL/GenBank/DDBJ whole genome shotgun (WGS) entry which is preliminary data.</text>
</comment>
<accession>A0ACB9U8E5</accession>
<keyword evidence="2" id="KW-1185">Reference proteome</keyword>
<reference evidence="1" key="1">
    <citation type="submission" date="2022-03" db="EMBL/GenBank/DDBJ databases">
        <title>Genomic analyses of argali, domestic sheep and their hybrids provide insights into chromosomal evolution, heterosis and genetic basis of agronomic traits.</title>
        <authorList>
            <person name="Li M."/>
        </authorList>
    </citation>
    <scope>NUCLEOTIDE SEQUENCE</scope>
    <source>
        <strain evidence="1">F1 hybrid</strain>
    </source>
</reference>
<name>A0ACB9U8E5_9CETA</name>
<gene>
    <name evidence="1" type="ORF">MJG53_017635</name>
</gene>
<sequence length="464" mass="52987">MADLASDTSLKNATEDFFDTALIISRRSSQDYDQQVALCEALCRLTTRQSREDFVPQWFEDDTVAKAFKEINDREFETSDLWDSVRLLKEAVMNFSILETEMKMLEIYLKKPINIRNKEVTKVEIRFELQFNISHASMKALGEEKQVMHDQTKISAVFGELEKEDTEIPGSHKTETEREYSVDLQESSATTQFPTLNDASSILSAVLMYHLCLQKSDYRKHLFSESDQDSSSSGSELSWAGDRKRKSLKSYPSRKKTRTRRSSIRNRAHRHGTKWKQPRLEDGGEPGALSLVAEEAELAESISTSSLNVTPENLKGSVMITAFENFTRELKRNYELFWGLPWWSGGPVVKNLSFRCRGLNKLEQFHSFVLQELSSLDKDFEVLQHLEDNVLEFWGKQSADLKSFCELQFQSLFLAALGLLLQQSFSGCGEGKLLFVAGGRLLIVVAFSWQSRGSRHVGFRSCRA</sequence>
<organism evidence="1 2">
    <name type="scientific">Ovis ammon polii x Ovis aries</name>
    <dbReference type="NCBI Taxonomy" id="2918886"/>
    <lineage>
        <taxon>Eukaryota</taxon>
        <taxon>Metazoa</taxon>
        <taxon>Chordata</taxon>
        <taxon>Craniata</taxon>
        <taxon>Vertebrata</taxon>
        <taxon>Euteleostomi</taxon>
        <taxon>Mammalia</taxon>
        <taxon>Eutheria</taxon>
        <taxon>Laurasiatheria</taxon>
        <taxon>Artiodactyla</taxon>
        <taxon>Ruminantia</taxon>
        <taxon>Pecora</taxon>
        <taxon>Bovidae</taxon>
        <taxon>Caprinae</taxon>
        <taxon>Ovis</taxon>
    </lineage>
</organism>
<evidence type="ECO:0000313" key="2">
    <source>
        <dbReference type="Proteomes" id="UP001057279"/>
    </source>
</evidence>
<proteinExistence type="predicted"/>
<dbReference type="Proteomes" id="UP001057279">
    <property type="component" value="Linkage Group LG22"/>
</dbReference>
<dbReference type="EMBL" id="CM043047">
    <property type="protein sequence ID" value="KAI4561006.1"/>
    <property type="molecule type" value="Genomic_DNA"/>
</dbReference>
<protein>
    <submittedName>
        <fullName evidence="1">Uncharacterized protein</fullName>
    </submittedName>
</protein>
<evidence type="ECO:0000313" key="1">
    <source>
        <dbReference type="EMBL" id="KAI4561006.1"/>
    </source>
</evidence>